<keyword evidence="3" id="KW-1185">Reference proteome</keyword>
<gene>
    <name evidence="2" type="ORF">M5D96_005034</name>
</gene>
<comment type="caution">
    <text evidence="2">The sequence shown here is derived from an EMBL/GenBank/DDBJ whole genome shotgun (WGS) entry which is preliminary data.</text>
</comment>
<proteinExistence type="predicted"/>
<name>A0A9P9YV83_9MUSC</name>
<organism evidence="2 3">
    <name type="scientific">Drosophila gunungcola</name>
    <name type="common">fruit fly</name>
    <dbReference type="NCBI Taxonomy" id="103775"/>
    <lineage>
        <taxon>Eukaryota</taxon>
        <taxon>Metazoa</taxon>
        <taxon>Ecdysozoa</taxon>
        <taxon>Arthropoda</taxon>
        <taxon>Hexapoda</taxon>
        <taxon>Insecta</taxon>
        <taxon>Pterygota</taxon>
        <taxon>Neoptera</taxon>
        <taxon>Endopterygota</taxon>
        <taxon>Diptera</taxon>
        <taxon>Brachycera</taxon>
        <taxon>Muscomorpha</taxon>
        <taxon>Ephydroidea</taxon>
        <taxon>Drosophilidae</taxon>
        <taxon>Drosophila</taxon>
        <taxon>Sophophora</taxon>
    </lineage>
</organism>
<evidence type="ECO:0000256" key="1">
    <source>
        <dbReference type="SAM" id="MobiDB-lite"/>
    </source>
</evidence>
<dbReference type="EMBL" id="JAMKOV010000002">
    <property type="protein sequence ID" value="KAI8043696.1"/>
    <property type="molecule type" value="Genomic_DNA"/>
</dbReference>
<dbReference type="Proteomes" id="UP001059596">
    <property type="component" value="Unassembled WGS sequence"/>
</dbReference>
<feature type="region of interest" description="Disordered" evidence="1">
    <location>
        <begin position="38"/>
        <end position="78"/>
    </location>
</feature>
<reference evidence="2" key="1">
    <citation type="journal article" date="2023" name="Genome Biol. Evol.">
        <title>Long-read-based Genome Assembly of Drosophila gunungcola Reveals Fewer Chemosensory Genes in Flower-breeding Species.</title>
        <authorList>
            <person name="Negi A."/>
            <person name="Liao B.Y."/>
            <person name="Yeh S.D."/>
        </authorList>
    </citation>
    <scope>NUCLEOTIDE SEQUENCE</scope>
    <source>
        <strain evidence="2">Sukarami</strain>
    </source>
</reference>
<evidence type="ECO:0000313" key="3">
    <source>
        <dbReference type="Proteomes" id="UP001059596"/>
    </source>
</evidence>
<protein>
    <submittedName>
        <fullName evidence="2">Uncharacterized protein</fullName>
    </submittedName>
</protein>
<sequence length="267" mass="29706">MATKQPTPRQLAYLDELKMRLQELRDRQATFMEQTAKMLSRMSSPNTETVSEEPVATIPPEGSGAPDPSLGAGSGVTKGSKGNLNIKELINRFEDLRKTSQEFGDLPEVPEELLNVDVRRILKGYEKLIEDGHVLQQSWFLLKKSTESCARFASTNGMASVECPALKISSGIVEVTYVVPERSPQVVRVSRSKESASLQSNVVTSSMIVDKKEEVFSPTDVKWKCRSPDYVDHSPLPSIPWLQYEEGSQNSASRSMACHLPEKKPIH</sequence>
<dbReference type="AlphaFoldDB" id="A0A9P9YV83"/>
<accession>A0A9P9YV83</accession>
<evidence type="ECO:0000313" key="2">
    <source>
        <dbReference type="EMBL" id="KAI8043696.1"/>
    </source>
</evidence>